<comment type="pathway">
    <text evidence="2 11">Cofactor biosynthesis; NAD(+) biosynthesis; deamido-NAD(+) from nicotinate D-ribonucleotide: step 1/1.</text>
</comment>
<evidence type="ECO:0000256" key="10">
    <source>
        <dbReference type="ARBA" id="ARBA00048721"/>
    </source>
</evidence>
<evidence type="ECO:0000259" key="12">
    <source>
        <dbReference type="Pfam" id="PF01467"/>
    </source>
</evidence>
<dbReference type="Proteomes" id="UP000214603">
    <property type="component" value="Unassembled WGS sequence"/>
</dbReference>
<comment type="catalytic activity">
    <reaction evidence="10 11">
        <text>nicotinate beta-D-ribonucleotide + ATP + H(+) = deamido-NAD(+) + diphosphate</text>
        <dbReference type="Rhea" id="RHEA:22860"/>
        <dbReference type="ChEBI" id="CHEBI:15378"/>
        <dbReference type="ChEBI" id="CHEBI:30616"/>
        <dbReference type="ChEBI" id="CHEBI:33019"/>
        <dbReference type="ChEBI" id="CHEBI:57502"/>
        <dbReference type="ChEBI" id="CHEBI:58437"/>
        <dbReference type="EC" id="2.7.7.18"/>
    </reaction>
</comment>
<evidence type="ECO:0000256" key="2">
    <source>
        <dbReference type="ARBA" id="ARBA00005019"/>
    </source>
</evidence>
<dbReference type="HAMAP" id="MF_00244">
    <property type="entry name" value="NaMN_adenylyltr"/>
    <property type="match status" value="1"/>
</dbReference>
<dbReference type="PANTHER" id="PTHR39321:SF3">
    <property type="entry name" value="PHOSPHOPANTETHEINE ADENYLYLTRANSFERASE"/>
    <property type="match status" value="1"/>
</dbReference>
<evidence type="ECO:0000256" key="7">
    <source>
        <dbReference type="ARBA" id="ARBA00022741"/>
    </source>
</evidence>
<keyword evidence="9 11" id="KW-0520">NAD</keyword>
<dbReference type="AlphaFoldDB" id="A0A225M3M9"/>
<keyword evidence="5 11" id="KW-0808">Transferase</keyword>
<dbReference type="SUPFAM" id="SSF52374">
    <property type="entry name" value="Nucleotidylyl transferase"/>
    <property type="match status" value="1"/>
</dbReference>
<gene>
    <name evidence="11 13" type="primary">nadD</name>
    <name evidence="13" type="ORF">CEY11_20395</name>
</gene>
<evidence type="ECO:0000256" key="6">
    <source>
        <dbReference type="ARBA" id="ARBA00022695"/>
    </source>
</evidence>
<dbReference type="InterPro" id="IPR005248">
    <property type="entry name" value="NadD/NMNAT"/>
</dbReference>
<keyword evidence="8 11" id="KW-0067">ATP-binding</keyword>
<comment type="similarity">
    <text evidence="3 11">Belongs to the NadD family.</text>
</comment>
<dbReference type="Pfam" id="PF01467">
    <property type="entry name" value="CTP_transf_like"/>
    <property type="match status" value="1"/>
</dbReference>
<evidence type="ECO:0000256" key="1">
    <source>
        <dbReference type="ARBA" id="ARBA00002324"/>
    </source>
</evidence>
<reference evidence="14" key="1">
    <citation type="submission" date="2017-06" db="EMBL/GenBank/DDBJ databases">
        <title>Herbaspirillum phytohormonus sp. nov., isolated from the root nodule of Robinia pseudoacacia in lead-zinc mine.</title>
        <authorList>
            <person name="Fan M."/>
            <person name="Lin Y."/>
        </authorList>
    </citation>
    <scope>NUCLEOTIDE SEQUENCE [LARGE SCALE GENOMIC DNA]</scope>
    <source>
        <strain evidence="14">SC-089</strain>
    </source>
</reference>
<evidence type="ECO:0000256" key="4">
    <source>
        <dbReference type="ARBA" id="ARBA00022642"/>
    </source>
</evidence>
<dbReference type="Gene3D" id="3.40.50.620">
    <property type="entry name" value="HUPs"/>
    <property type="match status" value="1"/>
</dbReference>
<comment type="function">
    <text evidence="1 11">Catalyzes the reversible adenylation of nicotinate mononucleotide (NaMN) to nicotinic acid adenine dinucleotide (NaAD).</text>
</comment>
<dbReference type="GO" id="GO:0009435">
    <property type="term" value="P:NAD+ biosynthetic process"/>
    <property type="evidence" value="ECO:0007669"/>
    <property type="project" value="UniProtKB-UniRule"/>
</dbReference>
<dbReference type="EMBL" id="NJIH01000012">
    <property type="protein sequence ID" value="OWT55746.1"/>
    <property type="molecule type" value="Genomic_DNA"/>
</dbReference>
<organism evidence="13 14">
    <name type="scientific">Candidimonas nitroreducens</name>
    <dbReference type="NCBI Taxonomy" id="683354"/>
    <lineage>
        <taxon>Bacteria</taxon>
        <taxon>Pseudomonadati</taxon>
        <taxon>Pseudomonadota</taxon>
        <taxon>Betaproteobacteria</taxon>
        <taxon>Burkholderiales</taxon>
        <taxon>Alcaligenaceae</taxon>
        <taxon>Candidimonas</taxon>
    </lineage>
</organism>
<evidence type="ECO:0000256" key="5">
    <source>
        <dbReference type="ARBA" id="ARBA00022679"/>
    </source>
</evidence>
<name>A0A225M3M9_9BURK</name>
<evidence type="ECO:0000256" key="8">
    <source>
        <dbReference type="ARBA" id="ARBA00022840"/>
    </source>
</evidence>
<proteinExistence type="inferred from homology"/>
<dbReference type="NCBIfam" id="TIGR00482">
    <property type="entry name" value="nicotinate (nicotinamide) nucleotide adenylyltransferase"/>
    <property type="match status" value="1"/>
</dbReference>
<dbReference type="GO" id="GO:0005524">
    <property type="term" value="F:ATP binding"/>
    <property type="evidence" value="ECO:0007669"/>
    <property type="project" value="UniProtKB-KW"/>
</dbReference>
<dbReference type="InterPro" id="IPR004821">
    <property type="entry name" value="Cyt_trans-like"/>
</dbReference>
<evidence type="ECO:0000256" key="3">
    <source>
        <dbReference type="ARBA" id="ARBA00009014"/>
    </source>
</evidence>
<dbReference type="InterPro" id="IPR014729">
    <property type="entry name" value="Rossmann-like_a/b/a_fold"/>
</dbReference>
<dbReference type="PANTHER" id="PTHR39321">
    <property type="entry name" value="NICOTINATE-NUCLEOTIDE ADENYLYLTRANSFERASE-RELATED"/>
    <property type="match status" value="1"/>
</dbReference>
<comment type="caution">
    <text evidence="13">The sequence shown here is derived from an EMBL/GenBank/DDBJ whole genome shotgun (WGS) entry which is preliminary data.</text>
</comment>
<evidence type="ECO:0000256" key="9">
    <source>
        <dbReference type="ARBA" id="ARBA00023027"/>
    </source>
</evidence>
<dbReference type="CDD" id="cd02165">
    <property type="entry name" value="NMNAT"/>
    <property type="match status" value="1"/>
</dbReference>
<dbReference type="GO" id="GO:0004515">
    <property type="term" value="F:nicotinate-nucleotide adenylyltransferase activity"/>
    <property type="evidence" value="ECO:0007669"/>
    <property type="project" value="UniProtKB-UniRule"/>
</dbReference>
<feature type="domain" description="Cytidyltransferase-like" evidence="12">
    <location>
        <begin position="6"/>
        <end position="169"/>
    </location>
</feature>
<dbReference type="UniPathway" id="UPA00253">
    <property type="reaction ID" value="UER00332"/>
</dbReference>
<sequence length="202" mass="22241">MRRVGLLGGSFDPVHLAHIALARAACEHLRLDELQLIPAADPWQRPPLAAGARQRLDMLRLAVDGQARLRVNPVEIERGGKTYTIDTLEGLPAGPEYYWILGGDQLRNFCSWHRWADIVALVRLAVAQRPGSGSQVPRELNEVLQALSRPVVELPFEPMAVSASDIRRRLAAGVSTQGLLDAAVARYIAEHGLYRTGSFQNP</sequence>
<evidence type="ECO:0000313" key="13">
    <source>
        <dbReference type="EMBL" id="OWT55746.1"/>
    </source>
</evidence>
<dbReference type="OrthoDB" id="5295945at2"/>
<keyword evidence="4 11" id="KW-0662">Pyridine nucleotide biosynthesis</keyword>
<protein>
    <recommendedName>
        <fullName evidence="11">Probable nicotinate-nucleotide adenylyltransferase</fullName>
        <ecNumber evidence="11">2.7.7.18</ecNumber>
    </recommendedName>
    <alternativeName>
        <fullName evidence="11">Deamido-NAD(+) diphosphorylase</fullName>
    </alternativeName>
    <alternativeName>
        <fullName evidence="11">Deamido-NAD(+) pyrophosphorylase</fullName>
    </alternativeName>
    <alternativeName>
        <fullName evidence="11">Nicotinate mononucleotide adenylyltransferase</fullName>
        <shortName evidence="11">NaMN adenylyltransferase</shortName>
    </alternativeName>
</protein>
<evidence type="ECO:0000256" key="11">
    <source>
        <dbReference type="HAMAP-Rule" id="MF_00244"/>
    </source>
</evidence>
<keyword evidence="6 11" id="KW-0548">Nucleotidyltransferase</keyword>
<keyword evidence="14" id="KW-1185">Reference proteome</keyword>
<evidence type="ECO:0000313" key="14">
    <source>
        <dbReference type="Proteomes" id="UP000214603"/>
    </source>
</evidence>
<dbReference type="EC" id="2.7.7.18" evidence="11"/>
<keyword evidence="7 11" id="KW-0547">Nucleotide-binding</keyword>
<accession>A0A225M3M9</accession>
<dbReference type="NCBIfam" id="TIGR00125">
    <property type="entry name" value="cyt_tran_rel"/>
    <property type="match status" value="1"/>
</dbReference>